<feature type="compositionally biased region" description="Acidic residues" evidence="1">
    <location>
        <begin position="41"/>
        <end position="55"/>
    </location>
</feature>
<dbReference type="EMBL" id="QBKA01000002">
    <property type="protein sequence ID" value="RDC61169.1"/>
    <property type="molecule type" value="Genomic_DNA"/>
</dbReference>
<feature type="region of interest" description="Disordered" evidence="1">
    <location>
        <begin position="18"/>
        <end position="97"/>
    </location>
</feature>
<proteinExistence type="predicted"/>
<organism evidence="2 3">
    <name type="scientific">Alteripontixanthobacter maritimus</name>
    <dbReference type="NCBI Taxonomy" id="2161824"/>
    <lineage>
        <taxon>Bacteria</taxon>
        <taxon>Pseudomonadati</taxon>
        <taxon>Pseudomonadota</taxon>
        <taxon>Alphaproteobacteria</taxon>
        <taxon>Sphingomonadales</taxon>
        <taxon>Erythrobacteraceae</taxon>
        <taxon>Alteripontixanthobacter</taxon>
    </lineage>
</organism>
<dbReference type="AlphaFoldDB" id="A0A369QE28"/>
<name>A0A369QE28_9SPHN</name>
<dbReference type="Pfam" id="PF10691">
    <property type="entry name" value="DUF2497"/>
    <property type="match status" value="1"/>
</dbReference>
<evidence type="ECO:0008006" key="4">
    <source>
        <dbReference type="Google" id="ProtNLM"/>
    </source>
</evidence>
<dbReference type="InterPro" id="IPR019632">
    <property type="entry name" value="DUF2497"/>
</dbReference>
<reference evidence="2 3" key="1">
    <citation type="submission" date="2018-04" db="EMBL/GenBank/DDBJ databases">
        <title>Altererythrobacter sp. HME9302 genome sequencing and assembly.</title>
        <authorList>
            <person name="Kang H."/>
            <person name="Kim H."/>
            <person name="Joh K."/>
        </authorList>
    </citation>
    <scope>NUCLEOTIDE SEQUENCE [LARGE SCALE GENOMIC DNA]</scope>
    <source>
        <strain evidence="2 3">HME9302</strain>
    </source>
</reference>
<dbReference type="Proteomes" id="UP000253727">
    <property type="component" value="Unassembled WGS sequence"/>
</dbReference>
<protein>
    <recommendedName>
        <fullName evidence="4">DUF2497 domain-containing protein</fullName>
    </recommendedName>
</protein>
<gene>
    <name evidence="2" type="ORF">HME9302_02388</name>
</gene>
<dbReference type="RefSeq" id="WP_115367175.1">
    <property type="nucleotide sequence ID" value="NZ_QBKA01000002.1"/>
</dbReference>
<dbReference type="OrthoDB" id="7189469at2"/>
<feature type="compositionally biased region" description="Basic and acidic residues" evidence="1">
    <location>
        <begin position="18"/>
        <end position="29"/>
    </location>
</feature>
<evidence type="ECO:0000256" key="1">
    <source>
        <dbReference type="SAM" id="MobiDB-lite"/>
    </source>
</evidence>
<comment type="caution">
    <text evidence="2">The sequence shown here is derived from an EMBL/GenBank/DDBJ whole genome shotgun (WGS) entry which is preliminary data.</text>
</comment>
<sequence length="182" mass="20018">MQHGSDASVEEILESIKKVIARDNRSGAHDRRRRRERESLEAEIADEPETTEAEPENAAAPEPASHDEAEEILDLSPADYAEDAAFDDEDMADEPRDLADDDTVSLLTQHTHDAMRQNLAALATMATPGAAPQIVRSGETSLEGLVREMLRPMLAQWLDTNLPPMVEKLVQAEIARIAGKRG</sequence>
<feature type="compositionally biased region" description="Acidic residues" evidence="1">
    <location>
        <begin position="80"/>
        <end position="92"/>
    </location>
</feature>
<keyword evidence="3" id="KW-1185">Reference proteome</keyword>
<evidence type="ECO:0000313" key="2">
    <source>
        <dbReference type="EMBL" id="RDC61169.1"/>
    </source>
</evidence>
<evidence type="ECO:0000313" key="3">
    <source>
        <dbReference type="Proteomes" id="UP000253727"/>
    </source>
</evidence>
<accession>A0A369QE28</accession>